<dbReference type="KEGG" id="scb:SCAB_22581"/>
<proteinExistence type="predicted"/>
<organism evidence="1 2">
    <name type="scientific">Streptomyces scabiei (strain 87.22)</name>
    <dbReference type="NCBI Taxonomy" id="680198"/>
    <lineage>
        <taxon>Bacteria</taxon>
        <taxon>Bacillati</taxon>
        <taxon>Actinomycetota</taxon>
        <taxon>Actinomycetes</taxon>
        <taxon>Kitasatosporales</taxon>
        <taxon>Streptomycetaceae</taxon>
        <taxon>Streptomyces</taxon>
    </lineage>
</organism>
<evidence type="ECO:0000313" key="2">
    <source>
        <dbReference type="Proteomes" id="UP000001444"/>
    </source>
</evidence>
<keyword evidence="2" id="KW-1185">Reference proteome</keyword>
<dbReference type="EMBL" id="FN554889">
    <property type="protein sequence ID" value="CBG69373.1"/>
    <property type="molecule type" value="Genomic_DNA"/>
</dbReference>
<name>C9YXL9_STRSW</name>
<protein>
    <submittedName>
        <fullName evidence="1">Uncharacterized protein</fullName>
    </submittedName>
</protein>
<evidence type="ECO:0000313" key="1">
    <source>
        <dbReference type="EMBL" id="CBG69373.1"/>
    </source>
</evidence>
<reference evidence="1 2" key="1">
    <citation type="journal article" date="2010" name="Mol. Plant Microbe Interact.">
        <title>Streptomyces scabies 87-22 contains a coronafacic acid-like biosynthetic cluster that contributes to plant-microbe interactions.</title>
        <authorList>
            <person name="Bignell D.R."/>
            <person name="Seipke R.F."/>
            <person name="Huguet-Tapia J.C."/>
            <person name="Chambers A.H."/>
            <person name="Parry R.J."/>
            <person name="Loria R."/>
        </authorList>
    </citation>
    <scope>NUCLEOTIDE SEQUENCE [LARGE SCALE GENOMIC DNA]</scope>
    <source>
        <strain evidence="1 2">87.22</strain>
    </source>
</reference>
<dbReference type="AlphaFoldDB" id="C9YXL9"/>
<gene>
    <name evidence="1" type="ordered locus">SCAB_22581</name>
</gene>
<accession>C9YXL9</accession>
<sequence length="38" mass="4141">MELPRAMAMPGIRVDSREYAEFFSGKLGQHSTENVGAG</sequence>
<dbReference type="HOGENOM" id="CLU_3333767_0_0_11"/>
<dbReference type="Proteomes" id="UP000001444">
    <property type="component" value="Chromosome"/>
</dbReference>